<gene>
    <name evidence="4" type="ORF">LJ725_27990</name>
</gene>
<evidence type="ECO:0000256" key="3">
    <source>
        <dbReference type="ARBA" id="ARBA00023002"/>
    </source>
</evidence>
<dbReference type="Gene3D" id="3.50.50.60">
    <property type="entry name" value="FAD/NAD(P)-binding domain"/>
    <property type="match status" value="3"/>
</dbReference>
<sequence>MSKRFAIIGAGMSGILTAIKLKQRGIRDFAIYEKAGGLGGTWRDNTYPGLSCDVPSHVYAYSFELKADWSHRFSPGAEIQGYFEGVAKKYELDSHFRFNSEIVRAEYCDGRWHLSIKDGATDVVDFVICATGVLHHPAYPDIPGLGDFEGACFHSARWDHSVPLEGRRIGIIGTGSTAIQIVPALADTVSKLTLFQRTAQWVLPFANPAYSEDEKAMYHTSPERLQQSYDFWSARFVDTFARAVIGDQDELRKIEDACRTNLEENVADPDLRRRLTPNYRAACKRLIMSDTFYPAMQKPSVALVTDGIDRIEAGGVRTKDGVLHELDVLVLATGFDGHAFLRPMDVVGESGRRLADAWAQANEAYRSVAVPGFPNFFMLVGPNSPIGNFSVVLISEIQLAYILQLADLVLGGKCRAVAPKEEATRRFNVALREALKGTIWVTGCRSWYLDRNGNPALWPWSFGRFRREMDSPDLADFNLAA</sequence>
<dbReference type="PANTHER" id="PTHR42877:SF4">
    <property type="entry name" value="FAD_NAD(P)-BINDING DOMAIN-CONTAINING PROTEIN-RELATED"/>
    <property type="match status" value="1"/>
</dbReference>
<dbReference type="InterPro" id="IPR051209">
    <property type="entry name" value="FAD-bind_Monooxygenase_sf"/>
</dbReference>
<dbReference type="SUPFAM" id="SSF51905">
    <property type="entry name" value="FAD/NAD(P)-binding domain"/>
    <property type="match status" value="2"/>
</dbReference>
<dbReference type="EMBL" id="JAJISD010000019">
    <property type="protein sequence ID" value="MCC8432830.1"/>
    <property type="molecule type" value="Genomic_DNA"/>
</dbReference>
<evidence type="ECO:0000256" key="2">
    <source>
        <dbReference type="ARBA" id="ARBA00022827"/>
    </source>
</evidence>
<organism evidence="4 5">
    <name type="scientific">Reyranella aquatilis</name>
    <dbReference type="NCBI Taxonomy" id="2035356"/>
    <lineage>
        <taxon>Bacteria</taxon>
        <taxon>Pseudomonadati</taxon>
        <taxon>Pseudomonadota</taxon>
        <taxon>Alphaproteobacteria</taxon>
        <taxon>Hyphomicrobiales</taxon>
        <taxon>Reyranellaceae</taxon>
        <taxon>Reyranella</taxon>
    </lineage>
</organism>
<evidence type="ECO:0000313" key="5">
    <source>
        <dbReference type="Proteomes" id="UP001198862"/>
    </source>
</evidence>
<evidence type="ECO:0000313" key="4">
    <source>
        <dbReference type="EMBL" id="MCC8432830.1"/>
    </source>
</evidence>
<name>A0ABS8L3E0_9HYPH</name>
<dbReference type="PANTHER" id="PTHR42877">
    <property type="entry name" value="L-ORNITHINE N(5)-MONOOXYGENASE-RELATED"/>
    <property type="match status" value="1"/>
</dbReference>
<dbReference type="Pfam" id="PF00743">
    <property type="entry name" value="FMO-like"/>
    <property type="match status" value="1"/>
</dbReference>
<dbReference type="RefSeq" id="WP_230554239.1">
    <property type="nucleotide sequence ID" value="NZ_JAJISD010000019.1"/>
</dbReference>
<reference evidence="4 5" key="1">
    <citation type="submission" date="2021-11" db="EMBL/GenBank/DDBJ databases">
        <authorList>
            <person name="Lee D.-H."/>
            <person name="Kim S.-B."/>
        </authorList>
    </citation>
    <scope>NUCLEOTIDE SEQUENCE [LARGE SCALE GENOMIC DNA]</scope>
    <source>
        <strain evidence="4 5">KCTC 52223</strain>
    </source>
</reference>
<proteinExistence type="predicted"/>
<protein>
    <submittedName>
        <fullName evidence="4">NAD(P)/FAD-dependent oxidoreductase</fullName>
    </submittedName>
</protein>
<comment type="caution">
    <text evidence="4">The sequence shown here is derived from an EMBL/GenBank/DDBJ whole genome shotgun (WGS) entry which is preliminary data.</text>
</comment>
<keyword evidence="5" id="KW-1185">Reference proteome</keyword>
<dbReference type="Proteomes" id="UP001198862">
    <property type="component" value="Unassembled WGS sequence"/>
</dbReference>
<evidence type="ECO:0000256" key="1">
    <source>
        <dbReference type="ARBA" id="ARBA00022630"/>
    </source>
</evidence>
<accession>A0ABS8L3E0</accession>
<dbReference type="InterPro" id="IPR036188">
    <property type="entry name" value="FAD/NAD-bd_sf"/>
</dbReference>
<keyword evidence="1" id="KW-0285">Flavoprotein</keyword>
<keyword evidence="3" id="KW-0560">Oxidoreductase</keyword>
<dbReference type="InterPro" id="IPR020946">
    <property type="entry name" value="Flavin_mOase-like"/>
</dbReference>
<dbReference type="PRINTS" id="PR00469">
    <property type="entry name" value="PNDRDTASEII"/>
</dbReference>
<keyword evidence="2" id="KW-0274">FAD</keyword>